<keyword evidence="1" id="KW-1133">Transmembrane helix</keyword>
<feature type="transmembrane region" description="Helical" evidence="1">
    <location>
        <begin position="129"/>
        <end position="149"/>
    </location>
</feature>
<comment type="caution">
    <text evidence="2">The sequence shown here is derived from an EMBL/GenBank/DDBJ whole genome shotgun (WGS) entry which is preliminary data.</text>
</comment>
<sequence>MIAQHLNMTDTRVTFGYVFTALLAVVTTWILHEFAHWVTSESLGYDTMMTLNTASPVKGQDVSEWHRFLISASGPLITIFQAIIVFIFLQKTWSKHLYLFLFIAFYMRSLAGVMNIISPNDEGRISEYLGIGLYTLPFIISAFLFYLVYQTSKRYRLDRKFQLTTLFATLIFTSALILIDQFMSVRIL</sequence>
<evidence type="ECO:0000313" key="3">
    <source>
        <dbReference type="Proteomes" id="UP001257277"/>
    </source>
</evidence>
<proteinExistence type="predicted"/>
<feature type="transmembrane region" description="Helical" evidence="1">
    <location>
        <begin position="12"/>
        <end position="31"/>
    </location>
</feature>
<gene>
    <name evidence="2" type="ORF">RQM59_04815</name>
</gene>
<evidence type="ECO:0000313" key="2">
    <source>
        <dbReference type="EMBL" id="MDT7831689.1"/>
    </source>
</evidence>
<feature type="transmembrane region" description="Helical" evidence="1">
    <location>
        <begin position="161"/>
        <end position="179"/>
    </location>
</feature>
<keyword evidence="1" id="KW-0812">Transmembrane</keyword>
<reference evidence="2 3" key="1">
    <citation type="submission" date="2023-09" db="EMBL/GenBank/DDBJ databases">
        <title>Novel taxa isolated from Blanes Bay.</title>
        <authorList>
            <person name="Rey-Velasco X."/>
            <person name="Lucena T."/>
        </authorList>
    </citation>
    <scope>NUCLEOTIDE SEQUENCE [LARGE SCALE GENOMIC DNA]</scope>
    <source>
        <strain evidence="2 3">S356</strain>
    </source>
</reference>
<organism evidence="2 3">
    <name type="scientific">Asprobacillus argus</name>
    <dbReference type="NCBI Taxonomy" id="3076534"/>
    <lineage>
        <taxon>Bacteria</taxon>
        <taxon>Pseudomonadati</taxon>
        <taxon>Bacteroidota</taxon>
        <taxon>Flavobacteriia</taxon>
        <taxon>Flavobacteriales</taxon>
        <taxon>Flavobacteriaceae</taxon>
        <taxon>Asprobacillus</taxon>
    </lineage>
</organism>
<dbReference type="RefSeq" id="WP_349240947.1">
    <property type="nucleotide sequence ID" value="NZ_JAVTTO010000002.1"/>
</dbReference>
<protein>
    <recommendedName>
        <fullName evidence="4">Peptidase M50 domain-containing protein</fullName>
    </recommendedName>
</protein>
<dbReference type="Proteomes" id="UP001257277">
    <property type="component" value="Unassembled WGS sequence"/>
</dbReference>
<dbReference type="EMBL" id="JAVTTO010000002">
    <property type="protein sequence ID" value="MDT7831689.1"/>
    <property type="molecule type" value="Genomic_DNA"/>
</dbReference>
<feature type="transmembrane region" description="Helical" evidence="1">
    <location>
        <begin position="96"/>
        <end position="117"/>
    </location>
</feature>
<keyword evidence="3" id="KW-1185">Reference proteome</keyword>
<name>A0ABU3LD93_9FLAO</name>
<evidence type="ECO:0008006" key="4">
    <source>
        <dbReference type="Google" id="ProtNLM"/>
    </source>
</evidence>
<evidence type="ECO:0000256" key="1">
    <source>
        <dbReference type="SAM" id="Phobius"/>
    </source>
</evidence>
<accession>A0ABU3LD93</accession>
<feature type="transmembrane region" description="Helical" evidence="1">
    <location>
        <begin position="68"/>
        <end position="89"/>
    </location>
</feature>
<keyword evidence="1" id="KW-0472">Membrane</keyword>